<feature type="domain" description="Glycerol-3-phosphate dehydrogenase NAD-dependent N-terminal" evidence="10">
    <location>
        <begin position="7"/>
        <end position="176"/>
    </location>
</feature>
<protein>
    <recommendedName>
        <fullName evidence="9">Glycerol-3-phosphate dehydrogenase [NAD(+)]</fullName>
        <ecNumber evidence="9">1.1.1.8</ecNumber>
    </recommendedName>
</protein>
<dbReference type="FunFam" id="3.40.50.720:FF:000365">
    <property type="entry name" value="Glycerol-3-phosphate dehydrogenase [NAD(+)]"/>
    <property type="match status" value="1"/>
</dbReference>
<dbReference type="EC" id="1.1.1.8" evidence="9"/>
<dbReference type="PIRSF" id="PIRSF000114">
    <property type="entry name" value="Glycerol-3-P_dh"/>
    <property type="match status" value="1"/>
</dbReference>
<dbReference type="SUPFAM" id="SSF51735">
    <property type="entry name" value="NAD(P)-binding Rossmann-fold domains"/>
    <property type="match status" value="1"/>
</dbReference>
<feature type="binding site" evidence="7">
    <location>
        <position position="156"/>
    </location>
    <ligand>
        <name>NAD(+)</name>
        <dbReference type="ChEBI" id="CHEBI:57540"/>
    </ligand>
</feature>
<dbReference type="Proteomes" id="UP001211065">
    <property type="component" value="Unassembled WGS sequence"/>
</dbReference>
<dbReference type="EMBL" id="JADGJW010000366">
    <property type="protein sequence ID" value="KAJ3218755.1"/>
    <property type="molecule type" value="Genomic_DNA"/>
</dbReference>
<dbReference type="InterPro" id="IPR011128">
    <property type="entry name" value="G3P_DH_NAD-dep_N"/>
</dbReference>
<evidence type="ECO:0000256" key="9">
    <source>
        <dbReference type="RuleBase" id="RU361243"/>
    </source>
</evidence>
<feature type="binding site" evidence="7">
    <location>
        <position position="298"/>
    </location>
    <ligand>
        <name>NAD(+)</name>
        <dbReference type="ChEBI" id="CHEBI:57540"/>
    </ligand>
</feature>
<evidence type="ECO:0000313" key="13">
    <source>
        <dbReference type="Proteomes" id="UP001211065"/>
    </source>
</evidence>
<dbReference type="InterPro" id="IPR008927">
    <property type="entry name" value="6-PGluconate_DH-like_C_sf"/>
</dbReference>
<feature type="binding site" evidence="7">
    <location>
        <position position="300"/>
    </location>
    <ligand>
        <name>NAD(+)</name>
        <dbReference type="ChEBI" id="CHEBI:57540"/>
    </ligand>
</feature>
<dbReference type="PANTHER" id="PTHR11728">
    <property type="entry name" value="GLYCEROL-3-PHOSPHATE DEHYDROGENASE"/>
    <property type="match status" value="1"/>
</dbReference>
<comment type="similarity">
    <text evidence="1 8">Belongs to the NAD-dependent glycerol-3-phosphate dehydrogenase family.</text>
</comment>
<keyword evidence="3 7" id="KW-0520">NAD</keyword>
<dbReference type="GO" id="GO:0005829">
    <property type="term" value="C:cytosol"/>
    <property type="evidence" value="ECO:0007669"/>
    <property type="project" value="TreeGrafter"/>
</dbReference>
<dbReference type="PANTHER" id="PTHR11728:SF8">
    <property type="entry name" value="GLYCEROL-3-PHOSPHATE DEHYDROGENASE [NAD(+)]-RELATED"/>
    <property type="match status" value="1"/>
</dbReference>
<dbReference type="Pfam" id="PF01210">
    <property type="entry name" value="NAD_Gly3P_dh_N"/>
    <property type="match status" value="1"/>
</dbReference>
<gene>
    <name evidence="12" type="ORF">HK099_004938</name>
</gene>
<evidence type="ECO:0000256" key="2">
    <source>
        <dbReference type="ARBA" id="ARBA00023002"/>
    </source>
</evidence>
<evidence type="ECO:0000256" key="8">
    <source>
        <dbReference type="RuleBase" id="RU000437"/>
    </source>
</evidence>
<evidence type="ECO:0000259" key="11">
    <source>
        <dbReference type="Pfam" id="PF07479"/>
    </source>
</evidence>
<feature type="binding site" evidence="7">
    <location>
        <begin position="12"/>
        <end position="17"/>
    </location>
    <ligand>
        <name>NAD(+)</name>
        <dbReference type="ChEBI" id="CHEBI:57540"/>
    </ligand>
</feature>
<feature type="binding site" evidence="6">
    <location>
        <begin position="271"/>
        <end position="272"/>
    </location>
    <ligand>
        <name>substrate</name>
    </ligand>
</feature>
<dbReference type="GO" id="GO:0046168">
    <property type="term" value="P:glycerol-3-phosphate catabolic process"/>
    <property type="evidence" value="ECO:0007669"/>
    <property type="project" value="UniProtKB-UniRule"/>
</dbReference>
<feature type="domain" description="Glycerol-3-phosphate dehydrogenase NAD-dependent C-terminal" evidence="11">
    <location>
        <begin position="196"/>
        <end position="341"/>
    </location>
</feature>
<sequence length="344" mass="37970">MSIVREKVTIIGSGNWGSVIAKIIGNNVRKYPAVFQESVNMYVFEELVQGKKLTEIINETQENVKYLPNVKLPSNIYAEPDLLKSVKDSSLLIFVLPHQFIDGTLKTLKGNIKSDAKAISLIKGVDVRKGGLDLISHVISRELEVDTSVLMGANIASEIAKEEFSESTLGYKNKDNAELFKLLLETPYFKISTINDIAGVELCGALKNVVAIAAGICDGLNAGQNTKAAVIRIGLMEMKKFARLFYDGVRDETFFESCGIADLIATCQGGRNRKIAEAHAFTGKSFAELEETMLNGQKLQGTLTAMEVHQILEKKDLVDQFPLFNSVYEVVFKDVKCSQLLHKL</sequence>
<evidence type="ECO:0000313" key="12">
    <source>
        <dbReference type="EMBL" id="KAJ3218755.1"/>
    </source>
</evidence>
<organism evidence="12 13">
    <name type="scientific">Clydaea vesicula</name>
    <dbReference type="NCBI Taxonomy" id="447962"/>
    <lineage>
        <taxon>Eukaryota</taxon>
        <taxon>Fungi</taxon>
        <taxon>Fungi incertae sedis</taxon>
        <taxon>Chytridiomycota</taxon>
        <taxon>Chytridiomycota incertae sedis</taxon>
        <taxon>Chytridiomycetes</taxon>
        <taxon>Lobulomycetales</taxon>
        <taxon>Lobulomycetaceae</taxon>
        <taxon>Clydaea</taxon>
    </lineage>
</organism>
<proteinExistence type="inferred from homology"/>
<dbReference type="Gene3D" id="1.10.1040.10">
    <property type="entry name" value="N-(1-d-carboxylethyl)-l-norvaline Dehydrogenase, domain 2"/>
    <property type="match status" value="1"/>
</dbReference>
<feature type="binding site" evidence="7">
    <location>
        <position position="271"/>
    </location>
    <ligand>
        <name>NAD(+)</name>
        <dbReference type="ChEBI" id="CHEBI:57540"/>
    </ligand>
</feature>
<dbReference type="PROSITE" id="PS00957">
    <property type="entry name" value="NAD_G3PDH"/>
    <property type="match status" value="1"/>
</dbReference>
<dbReference type="GO" id="GO:0005975">
    <property type="term" value="P:carbohydrate metabolic process"/>
    <property type="evidence" value="ECO:0007669"/>
    <property type="project" value="InterPro"/>
</dbReference>
<feature type="binding site" evidence="6">
    <location>
        <position position="123"/>
    </location>
    <ligand>
        <name>substrate</name>
    </ligand>
</feature>
<evidence type="ECO:0000256" key="6">
    <source>
        <dbReference type="PIRSR" id="PIRSR000114-2"/>
    </source>
</evidence>
<feature type="active site" description="Proton acceptor" evidence="5">
    <location>
        <position position="207"/>
    </location>
</feature>
<dbReference type="PRINTS" id="PR00077">
    <property type="entry name" value="GPDHDRGNASE"/>
</dbReference>
<dbReference type="AlphaFoldDB" id="A0AAD5TZW8"/>
<dbReference type="Pfam" id="PF07479">
    <property type="entry name" value="NAD_Gly3P_dh_C"/>
    <property type="match status" value="1"/>
</dbReference>
<keyword evidence="13" id="KW-1185">Reference proteome</keyword>
<dbReference type="InterPro" id="IPR017751">
    <property type="entry name" value="G3P_DH_NAD-dep_euk"/>
</dbReference>
<dbReference type="InterPro" id="IPR013328">
    <property type="entry name" value="6PGD_dom2"/>
</dbReference>
<dbReference type="GO" id="GO:0141152">
    <property type="term" value="F:glycerol-3-phosphate dehydrogenase (NAD+) activity"/>
    <property type="evidence" value="ECO:0007669"/>
    <property type="project" value="UniProtKB-UniRule"/>
</dbReference>
<dbReference type="NCBIfam" id="TIGR03376">
    <property type="entry name" value="glycerol3P_DH"/>
    <property type="match status" value="1"/>
</dbReference>
<feature type="binding site" evidence="7">
    <location>
        <position position="100"/>
    </location>
    <ligand>
        <name>NAD(+)</name>
        <dbReference type="ChEBI" id="CHEBI:57540"/>
    </ligand>
</feature>
<dbReference type="InterPro" id="IPR036291">
    <property type="entry name" value="NAD(P)-bd_dom_sf"/>
</dbReference>
<evidence type="ECO:0000256" key="5">
    <source>
        <dbReference type="PIRSR" id="PIRSR000114-1"/>
    </source>
</evidence>
<feature type="binding site" evidence="7">
    <location>
        <position position="44"/>
    </location>
    <ligand>
        <name>NAD(+)</name>
        <dbReference type="ChEBI" id="CHEBI:57540"/>
    </ligand>
</feature>
<name>A0AAD5TZW8_9FUNG</name>
<dbReference type="GO" id="GO:0042803">
    <property type="term" value="F:protein homodimerization activity"/>
    <property type="evidence" value="ECO:0007669"/>
    <property type="project" value="InterPro"/>
</dbReference>
<comment type="catalytic activity">
    <reaction evidence="4 9">
        <text>sn-glycerol 3-phosphate + NAD(+) = dihydroxyacetone phosphate + NADH + H(+)</text>
        <dbReference type="Rhea" id="RHEA:11092"/>
        <dbReference type="ChEBI" id="CHEBI:15378"/>
        <dbReference type="ChEBI" id="CHEBI:57540"/>
        <dbReference type="ChEBI" id="CHEBI:57597"/>
        <dbReference type="ChEBI" id="CHEBI:57642"/>
        <dbReference type="ChEBI" id="CHEBI:57945"/>
        <dbReference type="EC" id="1.1.1.8"/>
    </reaction>
</comment>
<dbReference type="Gene3D" id="3.40.50.720">
    <property type="entry name" value="NAD(P)-binding Rossmann-like Domain"/>
    <property type="match status" value="1"/>
</dbReference>
<dbReference type="GO" id="GO:0051287">
    <property type="term" value="F:NAD binding"/>
    <property type="evidence" value="ECO:0007669"/>
    <property type="project" value="UniProtKB-UniRule"/>
</dbReference>
<accession>A0AAD5TZW8</accession>
<dbReference type="FunFam" id="1.10.1040.10:FF:000004">
    <property type="entry name" value="Glycerol-3-phosphate dehydrogenase [NAD(+)]"/>
    <property type="match status" value="1"/>
</dbReference>
<dbReference type="SUPFAM" id="SSF48179">
    <property type="entry name" value="6-phosphogluconate dehydrogenase C-terminal domain-like"/>
    <property type="match status" value="1"/>
</dbReference>
<keyword evidence="2 8" id="KW-0560">Oxidoreductase</keyword>
<comment type="caution">
    <text evidence="12">The sequence shown here is derived from an EMBL/GenBank/DDBJ whole genome shotgun (WGS) entry which is preliminary data.</text>
</comment>
<evidence type="ECO:0000259" key="10">
    <source>
        <dbReference type="Pfam" id="PF01210"/>
    </source>
</evidence>
<evidence type="ECO:0000256" key="3">
    <source>
        <dbReference type="ARBA" id="ARBA00023027"/>
    </source>
</evidence>
<dbReference type="InterPro" id="IPR006109">
    <property type="entry name" value="G3P_DH_NAD-dep_C"/>
</dbReference>
<evidence type="ECO:0000256" key="4">
    <source>
        <dbReference type="ARBA" id="ARBA00048683"/>
    </source>
</evidence>
<dbReference type="InterPro" id="IPR006168">
    <property type="entry name" value="G3P_DH_NAD-dep"/>
</dbReference>
<dbReference type="GO" id="GO:0005634">
    <property type="term" value="C:nucleus"/>
    <property type="evidence" value="ECO:0007669"/>
    <property type="project" value="TreeGrafter"/>
</dbReference>
<evidence type="ECO:0000256" key="7">
    <source>
        <dbReference type="PIRSR" id="PIRSR000114-3"/>
    </source>
</evidence>
<evidence type="ECO:0000256" key="1">
    <source>
        <dbReference type="ARBA" id="ARBA00011009"/>
    </source>
</evidence>
<reference evidence="12" key="1">
    <citation type="submission" date="2020-05" db="EMBL/GenBank/DDBJ databases">
        <title>Phylogenomic resolution of chytrid fungi.</title>
        <authorList>
            <person name="Stajich J.E."/>
            <person name="Amses K."/>
            <person name="Simmons R."/>
            <person name="Seto K."/>
            <person name="Myers J."/>
            <person name="Bonds A."/>
            <person name="Quandt C.A."/>
            <person name="Barry K."/>
            <person name="Liu P."/>
            <person name="Grigoriev I."/>
            <person name="Longcore J.E."/>
            <person name="James T.Y."/>
        </authorList>
    </citation>
    <scope>NUCLEOTIDE SEQUENCE</scope>
    <source>
        <strain evidence="12">JEL0476</strain>
    </source>
</reference>